<dbReference type="InterPro" id="IPR007434">
    <property type="entry name" value="FemAB-like"/>
</dbReference>
<dbReference type="Proteomes" id="UP001271723">
    <property type="component" value="Unassembled WGS sequence"/>
</dbReference>
<name>A0ABU4LGD2_9ACTN</name>
<dbReference type="InterPro" id="IPR016181">
    <property type="entry name" value="Acyl_CoA_acyltransferase"/>
</dbReference>
<dbReference type="RefSeq" id="WP_086752740.1">
    <property type="nucleotide sequence ID" value="NZ_JAGJBZ010000001.1"/>
</dbReference>
<sequence length="374" mass="40811">MSTEPTVAPPAVRAFSRAADLPRADWAELLRPEDLFLGERWLAVAERTAGSPMRYLLLDEDGRTVAGLATALADDTAPWVLGRPDTMLRAAAEAGREGAAEILAALPASPAESLLPTLVCGGRHMGRSRVPRLAGTGRDQVEALVAEAERLAAERGAASVAYPFVEDGDTLLRQILGERGYAHHDSGRYSSLRVGPGGFDEYLTLVSARRRRRILTERRRVREAGIELRIEPLSAGLVPRLGALEAELMAKYGHTWTAGQTEQVLHEMIAAFGADAQVALAVGDGDIRGFGTLLRFGSHWYARQAGFDYAYQDRLPLYFETLYYFPVEAAARFGIEAIHYGLGSEEAKLSRGCTAETQHSYLLPLTRPSRNTHV</sequence>
<comment type="caution">
    <text evidence="1">The sequence shown here is derived from an EMBL/GenBank/DDBJ whole genome shotgun (WGS) entry which is preliminary data.</text>
</comment>
<dbReference type="Pfam" id="PF04339">
    <property type="entry name" value="FemAB_like"/>
    <property type="match status" value="1"/>
</dbReference>
<proteinExistence type="predicted"/>
<gene>
    <name evidence="1" type="ORF">PV517_36090</name>
</gene>
<evidence type="ECO:0000313" key="2">
    <source>
        <dbReference type="Proteomes" id="UP001271723"/>
    </source>
</evidence>
<accession>A0ABU4LGD2</accession>
<protein>
    <submittedName>
        <fullName evidence="1">Peptidogalycan biosysnthesis protein</fullName>
    </submittedName>
</protein>
<reference evidence="1 2" key="1">
    <citation type="journal article" date="2023" name="Microb. Genom.">
        <title>Mesoterricola silvestris gen. nov., sp. nov., Mesoterricola sediminis sp. nov., Geothrix oryzae sp. nov., Geothrix edaphica sp. nov., Geothrix rubra sp. nov., and Geothrix limicola sp. nov., six novel members of Acidobacteriota isolated from soils.</title>
        <authorList>
            <person name="Weisberg A.J."/>
            <person name="Pearce E."/>
            <person name="Kramer C.G."/>
            <person name="Chang J.H."/>
            <person name="Clarke C.R."/>
        </authorList>
    </citation>
    <scope>NUCLEOTIDE SEQUENCE [LARGE SCALE GENOMIC DNA]</scope>
    <source>
        <strain evidence="1 2">NRRL_B-2795</strain>
    </source>
</reference>
<dbReference type="EMBL" id="JARAVY010000018">
    <property type="protein sequence ID" value="MDX2914078.1"/>
    <property type="molecule type" value="Genomic_DNA"/>
</dbReference>
<organism evidence="1 2">
    <name type="scientific">Streptomyces griseiscabiei</name>
    <dbReference type="NCBI Taxonomy" id="2993540"/>
    <lineage>
        <taxon>Bacteria</taxon>
        <taxon>Bacillati</taxon>
        <taxon>Actinomycetota</taxon>
        <taxon>Actinomycetes</taxon>
        <taxon>Kitasatosporales</taxon>
        <taxon>Streptomycetaceae</taxon>
        <taxon>Streptomyces</taxon>
    </lineage>
</organism>
<evidence type="ECO:0000313" key="1">
    <source>
        <dbReference type="EMBL" id="MDX2914078.1"/>
    </source>
</evidence>
<dbReference type="SUPFAM" id="SSF55729">
    <property type="entry name" value="Acyl-CoA N-acyltransferases (Nat)"/>
    <property type="match status" value="1"/>
</dbReference>
<keyword evidence="2" id="KW-1185">Reference proteome</keyword>